<reference evidence="3" key="1">
    <citation type="submission" date="2023-01" db="EMBL/GenBank/DDBJ databases">
        <title>Key to firefly adult light organ development and bioluminescence: homeobox transcription factors regulate luciferase expression and transportation to peroxisome.</title>
        <authorList>
            <person name="Fu X."/>
        </authorList>
    </citation>
    <scope>NUCLEOTIDE SEQUENCE [LARGE SCALE GENOMIC DNA]</scope>
</reference>
<dbReference type="EMBL" id="JARPUR010000007">
    <property type="protein sequence ID" value="KAK4872622.1"/>
    <property type="molecule type" value="Genomic_DNA"/>
</dbReference>
<organism evidence="2 3">
    <name type="scientific">Aquatica leii</name>
    <dbReference type="NCBI Taxonomy" id="1421715"/>
    <lineage>
        <taxon>Eukaryota</taxon>
        <taxon>Metazoa</taxon>
        <taxon>Ecdysozoa</taxon>
        <taxon>Arthropoda</taxon>
        <taxon>Hexapoda</taxon>
        <taxon>Insecta</taxon>
        <taxon>Pterygota</taxon>
        <taxon>Neoptera</taxon>
        <taxon>Endopterygota</taxon>
        <taxon>Coleoptera</taxon>
        <taxon>Polyphaga</taxon>
        <taxon>Elateriformia</taxon>
        <taxon>Elateroidea</taxon>
        <taxon>Lampyridae</taxon>
        <taxon>Luciolinae</taxon>
        <taxon>Aquatica</taxon>
    </lineage>
</organism>
<accession>A0AAN7NY34</accession>
<evidence type="ECO:0000256" key="1">
    <source>
        <dbReference type="SAM" id="MobiDB-lite"/>
    </source>
</evidence>
<feature type="compositionally biased region" description="Low complexity" evidence="1">
    <location>
        <begin position="62"/>
        <end position="72"/>
    </location>
</feature>
<evidence type="ECO:0000313" key="3">
    <source>
        <dbReference type="Proteomes" id="UP001353858"/>
    </source>
</evidence>
<feature type="compositionally biased region" description="Basic and acidic residues" evidence="1">
    <location>
        <begin position="48"/>
        <end position="57"/>
    </location>
</feature>
<protein>
    <submittedName>
        <fullName evidence="2">Uncharacterized protein</fullName>
    </submittedName>
</protein>
<sequence length="141" mass="16349">MNNNEFMNGDERKQRLEAALEKLRTSEVNSKRIADRYFKLETIVNQELKAKTDENGPHKTNSKTSVSSTTSSKKSKKEKEQEMVQKRIFQFHDEVNALNELNNKSNSGRKLFLNALERTNSEVWKSTTVKGSVTKLEYYID</sequence>
<evidence type="ECO:0000313" key="2">
    <source>
        <dbReference type="EMBL" id="KAK4872622.1"/>
    </source>
</evidence>
<dbReference type="AlphaFoldDB" id="A0AAN7NY34"/>
<gene>
    <name evidence="2" type="ORF">RN001_014651</name>
</gene>
<name>A0AAN7NY34_9COLE</name>
<dbReference type="Proteomes" id="UP001353858">
    <property type="component" value="Unassembled WGS sequence"/>
</dbReference>
<keyword evidence="3" id="KW-1185">Reference proteome</keyword>
<feature type="region of interest" description="Disordered" evidence="1">
    <location>
        <begin position="47"/>
        <end position="83"/>
    </location>
</feature>
<proteinExistence type="predicted"/>
<comment type="caution">
    <text evidence="2">The sequence shown here is derived from an EMBL/GenBank/DDBJ whole genome shotgun (WGS) entry which is preliminary data.</text>
</comment>